<dbReference type="InterPro" id="IPR014004">
    <property type="entry name" value="Transpt-assoc_nodulatn_dom_bac"/>
</dbReference>
<sequence>MDNDVPLRQDILDELQYEPSIDAANIGVAVENGIVTLTGHVRSYAEKHAAERIAERVKGVRAIAEEIEVRLPEHKKTADDEIAGRVLKNLAWGAAISDPEDIYVKVEKGFVTLEGAVDWHFQRSAAENSVRELTGVTGIDNQLRIRPRMNVVDVRHGIREALKRNAETEAENIDVEVSGSHVILHGKVQSLRARVMAERAAWSAPGVTAVEDRLRIEDARVALGA</sequence>
<dbReference type="InterPro" id="IPR051686">
    <property type="entry name" value="Lipoprotein_DolP"/>
</dbReference>
<feature type="domain" description="BON" evidence="1">
    <location>
        <begin position="78"/>
        <end position="147"/>
    </location>
</feature>
<evidence type="ECO:0000259" key="1">
    <source>
        <dbReference type="PROSITE" id="PS50914"/>
    </source>
</evidence>
<gene>
    <name evidence="2" type="ORF">EMEDMD4_1310014</name>
</gene>
<dbReference type="Gene3D" id="3.30.1340.30">
    <property type="match status" value="3"/>
</dbReference>
<reference evidence="2" key="1">
    <citation type="submission" date="2019-06" db="EMBL/GenBank/DDBJ databases">
        <authorList>
            <person name="Le Quere A."/>
            <person name="Colella S."/>
        </authorList>
    </citation>
    <scope>NUCLEOTIDE SEQUENCE</scope>
    <source>
        <strain evidence="2">EmedicaeMD41</strain>
    </source>
</reference>
<dbReference type="InterPro" id="IPR007055">
    <property type="entry name" value="BON_dom"/>
</dbReference>
<dbReference type="Proteomes" id="UP000507954">
    <property type="component" value="Unassembled WGS sequence"/>
</dbReference>
<organism evidence="2">
    <name type="scientific">Sinorhizobium medicae</name>
    <dbReference type="NCBI Taxonomy" id="110321"/>
    <lineage>
        <taxon>Bacteria</taxon>
        <taxon>Pseudomonadati</taxon>
        <taxon>Pseudomonadota</taxon>
        <taxon>Alphaproteobacteria</taxon>
        <taxon>Hyphomicrobiales</taxon>
        <taxon>Rhizobiaceae</taxon>
        <taxon>Sinorhizobium/Ensifer group</taxon>
        <taxon>Sinorhizobium</taxon>
    </lineage>
</organism>
<dbReference type="PANTHER" id="PTHR34606:SF15">
    <property type="entry name" value="BON DOMAIN-CONTAINING PROTEIN"/>
    <property type="match status" value="1"/>
</dbReference>
<accession>A0A508WRA0</accession>
<dbReference type="PROSITE" id="PS50914">
    <property type="entry name" value="BON"/>
    <property type="match status" value="3"/>
</dbReference>
<feature type="domain" description="BON" evidence="1">
    <location>
        <begin position="3"/>
        <end position="71"/>
    </location>
</feature>
<name>A0A508WRA0_9HYPH</name>
<dbReference type="SMART" id="SM00749">
    <property type="entry name" value="BON"/>
    <property type="match status" value="3"/>
</dbReference>
<dbReference type="AlphaFoldDB" id="A0A508WRA0"/>
<protein>
    <recommendedName>
        <fullName evidence="1">BON domain-containing protein</fullName>
    </recommendedName>
</protein>
<dbReference type="EMBL" id="CABFNB010000037">
    <property type="protein sequence ID" value="VTZ60020.1"/>
    <property type="molecule type" value="Genomic_DNA"/>
</dbReference>
<feature type="domain" description="BON" evidence="1">
    <location>
        <begin position="150"/>
        <end position="218"/>
    </location>
</feature>
<dbReference type="RefSeq" id="WP_180161587.1">
    <property type="nucleotide sequence ID" value="NZ_CABFNB010000037.1"/>
</dbReference>
<proteinExistence type="predicted"/>
<dbReference type="Pfam" id="PF04972">
    <property type="entry name" value="BON"/>
    <property type="match status" value="3"/>
</dbReference>
<evidence type="ECO:0000313" key="2">
    <source>
        <dbReference type="EMBL" id="VTZ60020.1"/>
    </source>
</evidence>
<dbReference type="PANTHER" id="PTHR34606">
    <property type="entry name" value="BON DOMAIN-CONTAINING PROTEIN"/>
    <property type="match status" value="1"/>
</dbReference>